<evidence type="ECO:0000256" key="1">
    <source>
        <dbReference type="ARBA" id="ARBA00006484"/>
    </source>
</evidence>
<evidence type="ECO:0000313" key="6">
    <source>
        <dbReference type="Proteomes" id="UP000295794"/>
    </source>
</evidence>
<evidence type="ECO:0000256" key="2">
    <source>
        <dbReference type="ARBA" id="ARBA00023002"/>
    </source>
</evidence>
<name>A0A377QB07_9NEIS</name>
<keyword evidence="6" id="KW-1185">Reference proteome</keyword>
<dbReference type="Proteomes" id="UP000255108">
    <property type="component" value="Unassembled WGS sequence"/>
</dbReference>
<dbReference type="EMBL" id="UGHR01000001">
    <property type="protein sequence ID" value="STQ91888.1"/>
    <property type="molecule type" value="Genomic_DNA"/>
</dbReference>
<keyword evidence="2 3" id="KW-0560">Oxidoreductase</keyword>
<gene>
    <name evidence="3" type="primary">fabG_7</name>
    <name evidence="4" type="ORF">EV682_11938</name>
    <name evidence="3" type="ORF">NCTC11159_02971</name>
</gene>
<dbReference type="RefSeq" id="WP_115228086.1">
    <property type="nucleotide sequence ID" value="NZ_CAWOLO010000019.1"/>
</dbReference>
<evidence type="ECO:0000313" key="3">
    <source>
        <dbReference type="EMBL" id="STQ91888.1"/>
    </source>
</evidence>
<dbReference type="InterPro" id="IPR036291">
    <property type="entry name" value="NAD(P)-bd_dom_sf"/>
</dbReference>
<organism evidence="3 5">
    <name type="scientific">Iodobacter fluviatilis</name>
    <dbReference type="NCBI Taxonomy" id="537"/>
    <lineage>
        <taxon>Bacteria</taxon>
        <taxon>Pseudomonadati</taxon>
        <taxon>Pseudomonadota</taxon>
        <taxon>Betaproteobacteria</taxon>
        <taxon>Neisseriales</taxon>
        <taxon>Chitinibacteraceae</taxon>
        <taxon>Iodobacter</taxon>
    </lineage>
</organism>
<dbReference type="Gene3D" id="3.40.50.720">
    <property type="entry name" value="NAD(P)-binding Rossmann-like Domain"/>
    <property type="match status" value="1"/>
</dbReference>
<dbReference type="EMBL" id="SMBT01000019">
    <property type="protein sequence ID" value="TCU81781.1"/>
    <property type="molecule type" value="Genomic_DNA"/>
</dbReference>
<proteinExistence type="inferred from homology"/>
<evidence type="ECO:0000313" key="4">
    <source>
        <dbReference type="EMBL" id="TCU81781.1"/>
    </source>
</evidence>
<comment type="similarity">
    <text evidence="1">Belongs to the short-chain dehydrogenases/reductases (SDR) family.</text>
</comment>
<dbReference type="PRINTS" id="PR00081">
    <property type="entry name" value="GDHRDH"/>
</dbReference>
<dbReference type="PANTHER" id="PTHR43477:SF1">
    <property type="entry name" value="DIHYDROANTICAPSIN 7-DEHYDROGENASE"/>
    <property type="match status" value="1"/>
</dbReference>
<dbReference type="OrthoDB" id="9806974at2"/>
<dbReference type="Proteomes" id="UP000295794">
    <property type="component" value="Unassembled WGS sequence"/>
</dbReference>
<reference evidence="3 5" key="1">
    <citation type="submission" date="2018-06" db="EMBL/GenBank/DDBJ databases">
        <authorList>
            <consortium name="Pathogen Informatics"/>
            <person name="Doyle S."/>
        </authorList>
    </citation>
    <scope>NUCLEOTIDE SEQUENCE [LARGE SCALE GENOMIC DNA]</scope>
    <source>
        <strain evidence="3 5">NCTC11159</strain>
    </source>
</reference>
<dbReference type="CDD" id="cd05233">
    <property type="entry name" value="SDR_c"/>
    <property type="match status" value="1"/>
</dbReference>
<dbReference type="GO" id="GO:0004316">
    <property type="term" value="F:3-oxoacyl-[acyl-carrier-protein] reductase (NADPH) activity"/>
    <property type="evidence" value="ECO:0007669"/>
    <property type="project" value="UniProtKB-EC"/>
</dbReference>
<reference evidence="4 6" key="2">
    <citation type="submission" date="2019-03" db="EMBL/GenBank/DDBJ databases">
        <title>Genomic Encyclopedia of Type Strains, Phase IV (KMG-IV): sequencing the most valuable type-strain genomes for metagenomic binning, comparative biology and taxonomic classification.</title>
        <authorList>
            <person name="Goeker M."/>
        </authorList>
    </citation>
    <scope>NUCLEOTIDE SEQUENCE [LARGE SCALE GENOMIC DNA]</scope>
    <source>
        <strain evidence="4 6">DSM 3764</strain>
    </source>
</reference>
<evidence type="ECO:0000313" key="5">
    <source>
        <dbReference type="Proteomes" id="UP000255108"/>
    </source>
</evidence>
<dbReference type="PANTHER" id="PTHR43477">
    <property type="entry name" value="DIHYDROANTICAPSIN 7-DEHYDROGENASE"/>
    <property type="match status" value="1"/>
</dbReference>
<protein>
    <submittedName>
        <fullName evidence="3">3-oxoacyl-[acyl-carrier-protein] reductase FabG</fullName>
        <ecNumber evidence="3">1.1.1.100</ecNumber>
    </submittedName>
    <submittedName>
        <fullName evidence="4">NADP-dependent 3-hydroxy acid dehydrogenase YdfG</fullName>
    </submittedName>
</protein>
<sequence length="238" mass="24634">MHASALNGQMIVILGGSSGLGLATARLAIQEGARVYIGARNAEQLAQVLVDLGPNAAGATLEIGEEASVNAFFKGIDHMDHLVITAANNAPARLLEGSLEQLRISMDSRFWGAVMAIRAAVPLMPEHGSIVMTSGMVSLRPRPAMSVVAAAASAVESLARSLVSELAPRRINVINPGPMHTPLLSSVLDDAALQKLATQLPLGKLGTGEDYAQAALFALSNAYLNGSTIHLNGGAAWA</sequence>
<dbReference type="SUPFAM" id="SSF51735">
    <property type="entry name" value="NAD(P)-binding Rossmann-fold domains"/>
    <property type="match status" value="1"/>
</dbReference>
<dbReference type="EC" id="1.1.1.100" evidence="3"/>
<dbReference type="Pfam" id="PF13561">
    <property type="entry name" value="adh_short_C2"/>
    <property type="match status" value="1"/>
</dbReference>
<dbReference type="InterPro" id="IPR051122">
    <property type="entry name" value="SDR_DHRS6-like"/>
</dbReference>
<dbReference type="InterPro" id="IPR002347">
    <property type="entry name" value="SDR_fam"/>
</dbReference>
<dbReference type="AlphaFoldDB" id="A0A377QB07"/>
<accession>A0A377QB07</accession>